<organism evidence="2 3">
    <name type="scientific">Tetradesmus obliquus</name>
    <name type="common">Green alga</name>
    <name type="synonym">Acutodesmus obliquus</name>
    <dbReference type="NCBI Taxonomy" id="3088"/>
    <lineage>
        <taxon>Eukaryota</taxon>
        <taxon>Viridiplantae</taxon>
        <taxon>Chlorophyta</taxon>
        <taxon>core chlorophytes</taxon>
        <taxon>Chlorophyceae</taxon>
        <taxon>CS clade</taxon>
        <taxon>Sphaeropleales</taxon>
        <taxon>Scenedesmaceae</taxon>
        <taxon>Tetradesmus</taxon>
    </lineage>
</organism>
<dbReference type="AlphaFoldDB" id="A0A383VUH5"/>
<sequence length="100" mass="10123">MSNSSSCKSALTLLLAACLVMAAASRPLASSSSSSTATLLGSSSSTGIRALMQPIGTVAPMVSARHLLAKVKNQANDKLVSSLLKSAKVSSSSLSVDFHQ</sequence>
<evidence type="ECO:0000313" key="2">
    <source>
        <dbReference type="EMBL" id="SZX68489.1"/>
    </source>
</evidence>
<dbReference type="EMBL" id="FNXT01000862">
    <property type="protein sequence ID" value="SZX68489.1"/>
    <property type="molecule type" value="Genomic_DNA"/>
</dbReference>
<evidence type="ECO:0000313" key="3">
    <source>
        <dbReference type="Proteomes" id="UP000256970"/>
    </source>
</evidence>
<feature type="signal peptide" evidence="1">
    <location>
        <begin position="1"/>
        <end position="25"/>
    </location>
</feature>
<dbReference type="Proteomes" id="UP000256970">
    <property type="component" value="Unassembled WGS sequence"/>
</dbReference>
<feature type="chain" id="PRO_5016565933" evidence="1">
    <location>
        <begin position="26"/>
        <end position="100"/>
    </location>
</feature>
<reference evidence="2 3" key="1">
    <citation type="submission" date="2016-10" db="EMBL/GenBank/DDBJ databases">
        <authorList>
            <person name="Cai Z."/>
        </authorList>
    </citation>
    <scope>NUCLEOTIDE SEQUENCE [LARGE SCALE GENOMIC DNA]</scope>
</reference>
<name>A0A383VUH5_TETOB</name>
<accession>A0A383VUH5</accession>
<protein>
    <submittedName>
        <fullName evidence="2">Uncharacterized protein</fullName>
    </submittedName>
</protein>
<proteinExistence type="predicted"/>
<evidence type="ECO:0000256" key="1">
    <source>
        <dbReference type="SAM" id="SignalP"/>
    </source>
</evidence>
<keyword evidence="3" id="KW-1185">Reference proteome</keyword>
<gene>
    <name evidence="2" type="ORF">BQ4739_LOCUS8835</name>
</gene>
<keyword evidence="1" id="KW-0732">Signal</keyword>